<dbReference type="InterPro" id="IPR000468">
    <property type="entry name" value="Barstar"/>
</dbReference>
<dbReference type="Pfam" id="PF01337">
    <property type="entry name" value="Barstar"/>
    <property type="match status" value="1"/>
</dbReference>
<dbReference type="SUPFAM" id="SSF52038">
    <property type="entry name" value="Barstar-related"/>
    <property type="match status" value="1"/>
</dbReference>
<comment type="similarity">
    <text evidence="1">Belongs to the barstar family.</text>
</comment>
<organism evidence="3 4">
    <name type="scientific">Sporofaciens musculi</name>
    <dbReference type="NCBI Taxonomy" id="2681861"/>
    <lineage>
        <taxon>Bacteria</taxon>
        <taxon>Bacillati</taxon>
        <taxon>Bacillota</taxon>
        <taxon>Clostridia</taxon>
        <taxon>Lachnospirales</taxon>
        <taxon>Lachnospiraceae</taxon>
        <taxon>Sporofaciens</taxon>
    </lineage>
</organism>
<dbReference type="Proteomes" id="UP000460412">
    <property type="component" value="Unassembled WGS sequence"/>
</dbReference>
<dbReference type="AlphaFoldDB" id="A0A7X3SKB8"/>
<sequence>MCTCILNGKLITDREMLHEILAELPVLPSWYGRNLDALHDCLTDVQEEVWIRIQNENDLTLHLGNYAAAFLNVLAASSEENNKIHYVVEPD</sequence>
<reference evidence="3 4" key="1">
    <citation type="submission" date="2019-12" db="EMBL/GenBank/DDBJ databases">
        <title>Sporaefaciens musculi gen. nov., sp. nov., a novel bacterium isolated from the caecum of an obese mouse.</title>
        <authorList>
            <person name="Rasmussen T.S."/>
            <person name="Streidl T."/>
            <person name="Hitch T.C.A."/>
            <person name="Wortmann E."/>
            <person name="Deptula P."/>
            <person name="Hansen M."/>
            <person name="Nielsen D.S."/>
            <person name="Clavel T."/>
            <person name="Vogensen F.K."/>
        </authorList>
    </citation>
    <scope>NUCLEOTIDE SEQUENCE [LARGE SCALE GENOMIC DNA]</scope>
    <source>
        <strain evidence="3 4">WCA-9-b2</strain>
    </source>
</reference>
<evidence type="ECO:0000256" key="1">
    <source>
        <dbReference type="ARBA" id="ARBA00006845"/>
    </source>
</evidence>
<dbReference type="RefSeq" id="WP_159752582.1">
    <property type="nucleotide sequence ID" value="NZ_CASZNZ010000101.1"/>
</dbReference>
<protein>
    <recommendedName>
        <fullName evidence="2">Barstar (barnase inhibitor) domain-containing protein</fullName>
    </recommendedName>
</protein>
<evidence type="ECO:0000259" key="2">
    <source>
        <dbReference type="Pfam" id="PF01337"/>
    </source>
</evidence>
<feature type="domain" description="Barstar (barnase inhibitor)" evidence="2">
    <location>
        <begin position="3"/>
        <end position="80"/>
    </location>
</feature>
<keyword evidence="4" id="KW-1185">Reference proteome</keyword>
<dbReference type="InterPro" id="IPR035905">
    <property type="entry name" value="Barstar-like_sf"/>
</dbReference>
<name>A0A7X3SKB8_9FIRM</name>
<gene>
    <name evidence="3" type="ORF">GN277_18700</name>
</gene>
<evidence type="ECO:0000313" key="3">
    <source>
        <dbReference type="EMBL" id="MXP77334.1"/>
    </source>
</evidence>
<evidence type="ECO:0000313" key="4">
    <source>
        <dbReference type="Proteomes" id="UP000460412"/>
    </source>
</evidence>
<dbReference type="Gene3D" id="3.30.370.10">
    <property type="entry name" value="Barstar-like"/>
    <property type="match status" value="1"/>
</dbReference>
<comment type="caution">
    <text evidence="3">The sequence shown here is derived from an EMBL/GenBank/DDBJ whole genome shotgun (WGS) entry which is preliminary data.</text>
</comment>
<dbReference type="EMBL" id="WUQX01000001">
    <property type="protein sequence ID" value="MXP77334.1"/>
    <property type="molecule type" value="Genomic_DNA"/>
</dbReference>
<proteinExistence type="inferred from homology"/>
<accession>A0A7X3SKB8</accession>